<organism evidence="2 3">
    <name type="scientific">Tricholomella constricta</name>
    <dbReference type="NCBI Taxonomy" id="117010"/>
    <lineage>
        <taxon>Eukaryota</taxon>
        <taxon>Fungi</taxon>
        <taxon>Dikarya</taxon>
        <taxon>Basidiomycota</taxon>
        <taxon>Agaricomycotina</taxon>
        <taxon>Agaricomycetes</taxon>
        <taxon>Agaricomycetidae</taxon>
        <taxon>Agaricales</taxon>
        <taxon>Tricholomatineae</taxon>
        <taxon>Lyophyllaceae</taxon>
        <taxon>Tricholomella</taxon>
    </lineage>
</organism>
<reference evidence="2 3" key="1">
    <citation type="journal article" date="2020" name="ISME J.">
        <title>Uncovering the hidden diversity of litter-decomposition mechanisms in mushroom-forming fungi.</title>
        <authorList>
            <person name="Floudas D."/>
            <person name="Bentzer J."/>
            <person name="Ahren D."/>
            <person name="Johansson T."/>
            <person name="Persson P."/>
            <person name="Tunlid A."/>
        </authorList>
    </citation>
    <scope>NUCLEOTIDE SEQUENCE [LARGE SCALE GENOMIC DNA]</scope>
    <source>
        <strain evidence="2 3">CBS 661.87</strain>
    </source>
</reference>
<evidence type="ECO:0000313" key="2">
    <source>
        <dbReference type="EMBL" id="KAF5383804.1"/>
    </source>
</evidence>
<gene>
    <name evidence="2" type="ORF">D9615_003817</name>
</gene>
<feature type="compositionally biased region" description="Polar residues" evidence="1">
    <location>
        <begin position="82"/>
        <end position="93"/>
    </location>
</feature>
<feature type="compositionally biased region" description="Low complexity" evidence="1">
    <location>
        <begin position="50"/>
        <end position="59"/>
    </location>
</feature>
<dbReference type="AlphaFoldDB" id="A0A8H5HI91"/>
<comment type="caution">
    <text evidence="2">The sequence shown here is derived from an EMBL/GenBank/DDBJ whole genome shotgun (WGS) entry which is preliminary data.</text>
</comment>
<dbReference type="EMBL" id="JAACJP010000006">
    <property type="protein sequence ID" value="KAF5383804.1"/>
    <property type="molecule type" value="Genomic_DNA"/>
</dbReference>
<sequence length="200" mass="21753">MLVPHSVSSSDAHAHDDHKFSTGHLYLRQQHTVQIIQLVEGPPPPPRKISSVSYSSSSSDSDDESAGSSYCSSDLPPEQSEEQSTTLRSELPSETYSTTKRILAWRENFSSHLSATASEPSLSSALKRKINLEDCDDVMSRSSKRSRSQASQAGASVVSLGMHSCPACDASFMTRQSLRQHGRDAKANEACSVAVEYAFE</sequence>
<accession>A0A8H5HI91</accession>
<protein>
    <submittedName>
        <fullName evidence="2">Uncharacterized protein</fullName>
    </submittedName>
</protein>
<evidence type="ECO:0000256" key="1">
    <source>
        <dbReference type="SAM" id="MobiDB-lite"/>
    </source>
</evidence>
<dbReference type="Proteomes" id="UP000565441">
    <property type="component" value="Unassembled WGS sequence"/>
</dbReference>
<name>A0A8H5HI91_9AGAR</name>
<dbReference type="OrthoDB" id="3256870at2759"/>
<feature type="region of interest" description="Disordered" evidence="1">
    <location>
        <begin position="39"/>
        <end position="93"/>
    </location>
</feature>
<evidence type="ECO:0000313" key="3">
    <source>
        <dbReference type="Proteomes" id="UP000565441"/>
    </source>
</evidence>
<keyword evidence="3" id="KW-1185">Reference proteome</keyword>
<proteinExistence type="predicted"/>